<organism evidence="2 3">
    <name type="scientific">Streptosporangium nondiastaticum</name>
    <dbReference type="NCBI Taxonomy" id="35764"/>
    <lineage>
        <taxon>Bacteria</taxon>
        <taxon>Bacillati</taxon>
        <taxon>Actinomycetota</taxon>
        <taxon>Actinomycetes</taxon>
        <taxon>Streptosporangiales</taxon>
        <taxon>Streptosporangiaceae</taxon>
        <taxon>Streptosporangium</taxon>
    </lineage>
</organism>
<gene>
    <name evidence="2" type="ORF">B7P34_08310</name>
</gene>
<dbReference type="RefSeq" id="WP_223267628.1">
    <property type="nucleotide sequence ID" value="NZ_PXWG01000013.1"/>
</dbReference>
<feature type="non-terminal residue" evidence="2">
    <location>
        <position position="1"/>
    </location>
</feature>
<comment type="caution">
    <text evidence="2">The sequence shown here is derived from an EMBL/GenBank/DDBJ whole genome shotgun (WGS) entry which is preliminary data.</text>
</comment>
<dbReference type="Proteomes" id="UP000242427">
    <property type="component" value="Unassembled WGS sequence"/>
</dbReference>
<proteinExistence type="predicted"/>
<evidence type="ECO:0000313" key="3">
    <source>
        <dbReference type="Proteomes" id="UP000242427"/>
    </source>
</evidence>
<dbReference type="AlphaFoldDB" id="A0A9X7JSL9"/>
<keyword evidence="1" id="KW-1133">Transmembrane helix</keyword>
<keyword evidence="3" id="KW-1185">Reference proteome</keyword>
<accession>A0A9X7JSL9</accession>
<feature type="transmembrane region" description="Helical" evidence="1">
    <location>
        <begin position="39"/>
        <end position="62"/>
    </location>
</feature>
<dbReference type="EMBL" id="PXWG01000013">
    <property type="protein sequence ID" value="PSJ29119.1"/>
    <property type="molecule type" value="Genomic_DNA"/>
</dbReference>
<name>A0A9X7JSL9_9ACTN</name>
<keyword evidence="1" id="KW-0472">Membrane</keyword>
<sequence length="75" mass="7682">GAHRPDRPAVAPAATTGPVPRRVAALLAVPAPRRRATPWVAVLLAVCATTSVCASATGAISFHHKIEVAQGEVTH</sequence>
<evidence type="ECO:0000313" key="2">
    <source>
        <dbReference type="EMBL" id="PSJ29119.1"/>
    </source>
</evidence>
<reference evidence="2 3" key="1">
    <citation type="submission" date="2018-03" db="EMBL/GenBank/DDBJ databases">
        <title>Chitinolytic properties of Streptosporangium nondiastaticum TBG75A20.</title>
        <authorList>
            <person name="Gayathri V."/>
            <person name="Shiburaj S."/>
        </authorList>
    </citation>
    <scope>NUCLEOTIDE SEQUENCE [LARGE SCALE GENOMIC DNA]</scope>
    <source>
        <strain evidence="2 3">TBG75A20</strain>
    </source>
</reference>
<keyword evidence="1" id="KW-0812">Transmembrane</keyword>
<protein>
    <submittedName>
        <fullName evidence="2">Peptidase M48 Ste24p</fullName>
    </submittedName>
</protein>
<evidence type="ECO:0000256" key="1">
    <source>
        <dbReference type="SAM" id="Phobius"/>
    </source>
</evidence>